<evidence type="ECO:0000256" key="1">
    <source>
        <dbReference type="SAM" id="SignalP"/>
    </source>
</evidence>
<feature type="chain" id="PRO_5021494721" evidence="1">
    <location>
        <begin position="33"/>
        <end position="464"/>
    </location>
</feature>
<dbReference type="Pfam" id="PF07007">
    <property type="entry name" value="LprI"/>
    <property type="match status" value="1"/>
</dbReference>
<name>A0A502I6P3_9PSED</name>
<accession>A0A502I6P3</accession>
<proteinExistence type="predicted"/>
<dbReference type="SMART" id="SM00671">
    <property type="entry name" value="SEL1"/>
    <property type="match status" value="1"/>
</dbReference>
<gene>
    <name evidence="3" type="ORF">EAH78_02005</name>
</gene>
<evidence type="ECO:0000313" key="3">
    <source>
        <dbReference type="EMBL" id="TPG81694.1"/>
    </source>
</evidence>
<feature type="signal peptide" evidence="1">
    <location>
        <begin position="1"/>
        <end position="32"/>
    </location>
</feature>
<evidence type="ECO:0000313" key="4">
    <source>
        <dbReference type="Proteomes" id="UP000317933"/>
    </source>
</evidence>
<dbReference type="Proteomes" id="UP000317933">
    <property type="component" value="Unassembled WGS sequence"/>
</dbReference>
<dbReference type="Gene3D" id="1.25.40.10">
    <property type="entry name" value="Tetratricopeptide repeat domain"/>
    <property type="match status" value="1"/>
</dbReference>
<sequence>MTQGLNIVKRFFLGVVGALVCQAVLTVPTALAQDECGEITASQQIDKCSDVAKIAADSLLNTSYHQLMARLEAQYLADPDAGAAYTAKVKEAQRVWIKLRDANCPLEAFEIKPGTSAYLTTVNNCIARMSHERSAFLDKIAPDILSWGAMRSGSDSSCPSKDFAQFLPAFSANAESQKRLTALAVKILVLKRTDDPGRFEPLITAAVGPSLDFPLMAATGESKTEGVEIERVDDNHVNVVDKRAGNSNIKIFNSSKKPCWALVGIEDWSISEKELVASSKPGMSRAESFCYQRAEGLGGLGALEQYRLTKELHEAALENYVCAAESGDPQASLSAAGLSLSQMAPQLETSKLEALFKAAATTLPGGALGLSFFYCNGNSTDYDGPCQHPEQAEREIIRAVSMGSTEAMNTLGSYFESGDLGTKDMSRALACYQLSADKGYPQGINNVGRLGSQGAESIKASHCI</sequence>
<reference evidence="3 4" key="1">
    <citation type="journal article" date="2019" name="Environ. Microbiol.">
        <title>Species interactions and distinct microbial communities in high Arctic permafrost affected cryosols are associated with the CH4 and CO2 gas fluxes.</title>
        <authorList>
            <person name="Altshuler I."/>
            <person name="Hamel J."/>
            <person name="Turney S."/>
            <person name="Magnuson E."/>
            <person name="Levesque R."/>
            <person name="Greer C."/>
            <person name="Whyte L.G."/>
        </authorList>
    </citation>
    <scope>NUCLEOTIDE SEQUENCE [LARGE SCALE GENOMIC DNA]</scope>
    <source>
        <strain evidence="3 4">E3</strain>
    </source>
</reference>
<keyword evidence="1" id="KW-0732">Signal</keyword>
<comment type="caution">
    <text evidence="3">The sequence shown here is derived from an EMBL/GenBank/DDBJ whole genome shotgun (WGS) entry which is preliminary data.</text>
</comment>
<protein>
    <submittedName>
        <fullName evidence="3">DUF1311 domain-containing protein</fullName>
    </submittedName>
</protein>
<feature type="domain" description="Lysozyme inhibitor LprI-like N-terminal" evidence="2">
    <location>
        <begin position="43"/>
        <end position="137"/>
    </location>
</feature>
<dbReference type="AlphaFoldDB" id="A0A502I6P3"/>
<dbReference type="InterPro" id="IPR011990">
    <property type="entry name" value="TPR-like_helical_dom_sf"/>
</dbReference>
<evidence type="ECO:0000259" key="2">
    <source>
        <dbReference type="Pfam" id="PF07007"/>
    </source>
</evidence>
<dbReference type="InterPro" id="IPR009739">
    <property type="entry name" value="LprI-like_N"/>
</dbReference>
<organism evidence="3 4">
    <name type="scientific">Pseudomonas arsenicoxydans</name>
    <dbReference type="NCBI Taxonomy" id="702115"/>
    <lineage>
        <taxon>Bacteria</taxon>
        <taxon>Pseudomonadati</taxon>
        <taxon>Pseudomonadota</taxon>
        <taxon>Gammaproteobacteria</taxon>
        <taxon>Pseudomonadales</taxon>
        <taxon>Pseudomonadaceae</taxon>
        <taxon>Pseudomonas</taxon>
    </lineage>
</organism>
<dbReference type="SUPFAM" id="SSF81901">
    <property type="entry name" value="HCP-like"/>
    <property type="match status" value="1"/>
</dbReference>
<dbReference type="EMBL" id="RCZE01000001">
    <property type="protein sequence ID" value="TPG81694.1"/>
    <property type="molecule type" value="Genomic_DNA"/>
</dbReference>
<dbReference type="InterPro" id="IPR006597">
    <property type="entry name" value="Sel1-like"/>
</dbReference>
<dbReference type="Gene3D" id="1.20.1270.180">
    <property type="match status" value="1"/>
</dbReference>